<dbReference type="AlphaFoldDB" id="A0AAN2A680"/>
<dbReference type="Proteomes" id="UP000528185">
    <property type="component" value="Unassembled WGS sequence"/>
</dbReference>
<gene>
    <name evidence="1" type="ORF">AGRHK599_LOCUS2579</name>
</gene>
<dbReference type="EMBL" id="CAICSX020000001">
    <property type="protein sequence ID" value="CAD0213795.1"/>
    <property type="molecule type" value="Genomic_DNA"/>
</dbReference>
<evidence type="ECO:0000313" key="2">
    <source>
        <dbReference type="Proteomes" id="UP000528185"/>
    </source>
</evidence>
<reference evidence="1 2" key="1">
    <citation type="submission" date="2020-06" db="EMBL/GenBank/DDBJ databases">
        <authorList>
            <person name="De Coninck B."/>
            <person name="Ibrahim H."/>
        </authorList>
    </citation>
    <scope>NUCLEOTIDE SEQUENCE [LARGE SCALE GENOMIC DNA]</scope>
    <source>
        <strain evidence="1">Ag_rhizogenes_K599</strain>
    </source>
</reference>
<comment type="caution">
    <text evidence="1">The sequence shown here is derived from an EMBL/GenBank/DDBJ whole genome shotgun (WGS) entry which is preliminary data.</text>
</comment>
<sequence length="96" mass="9909">MRACQQVFRVIGCQPAKHIGPAVCATKHGAEAALAIGKAIDGANDDTGCFRLRDDGFGETQTGAWFGIGIGFIATASANEDDHTGGRVSLRVSACT</sequence>
<proteinExistence type="predicted"/>
<organism evidence="1 2">
    <name type="scientific">Rhizobium rhizogenes</name>
    <name type="common">Agrobacterium rhizogenes</name>
    <dbReference type="NCBI Taxonomy" id="359"/>
    <lineage>
        <taxon>Bacteria</taxon>
        <taxon>Pseudomonadati</taxon>
        <taxon>Pseudomonadota</taxon>
        <taxon>Alphaproteobacteria</taxon>
        <taxon>Hyphomicrobiales</taxon>
        <taxon>Rhizobiaceae</taxon>
        <taxon>Rhizobium/Agrobacterium group</taxon>
        <taxon>Rhizobium</taxon>
    </lineage>
</organism>
<protein>
    <submittedName>
        <fullName evidence="1">Uncharacterized protein</fullName>
    </submittedName>
</protein>
<accession>A0AAN2A680</accession>
<evidence type="ECO:0000313" key="1">
    <source>
        <dbReference type="EMBL" id="CAD0213795.1"/>
    </source>
</evidence>
<name>A0AAN2A680_RHIRH</name>